<accession>A0A433NNL1</accession>
<feature type="domain" description="Tetracycline repressor TetR C-terminal" evidence="3">
    <location>
        <begin position="10"/>
        <end position="99"/>
    </location>
</feature>
<dbReference type="GO" id="GO:0045892">
    <property type="term" value="P:negative regulation of DNA-templated transcription"/>
    <property type="evidence" value="ECO:0007669"/>
    <property type="project" value="InterPro"/>
</dbReference>
<keyword evidence="5" id="KW-1185">Reference proteome</keyword>
<organism evidence="4 5">
    <name type="scientific">Chlorogloeopsis fritschii PCC 6912</name>
    <dbReference type="NCBI Taxonomy" id="211165"/>
    <lineage>
        <taxon>Bacteria</taxon>
        <taxon>Bacillati</taxon>
        <taxon>Cyanobacteriota</taxon>
        <taxon>Cyanophyceae</taxon>
        <taxon>Nostocales</taxon>
        <taxon>Chlorogloeopsidaceae</taxon>
        <taxon>Chlorogloeopsis</taxon>
    </lineage>
</organism>
<evidence type="ECO:0000256" key="2">
    <source>
        <dbReference type="ARBA" id="ARBA00023163"/>
    </source>
</evidence>
<proteinExistence type="predicted"/>
<keyword evidence="2" id="KW-0804">Transcription</keyword>
<sequence length="104" mass="11167">MATCSANKVLYTVLAKAGLSPRAIAQTADLVVDYLNGFALAASSGRLGKPGERQNLLTRLDEQLEQFPTQSWVFSSITQEETLADIKVELNIILKGIEAIAVGC</sequence>
<evidence type="ECO:0000313" key="4">
    <source>
        <dbReference type="EMBL" id="RUR84936.1"/>
    </source>
</evidence>
<evidence type="ECO:0000313" key="5">
    <source>
        <dbReference type="Proteomes" id="UP000268857"/>
    </source>
</evidence>
<dbReference type="InterPro" id="IPR036271">
    <property type="entry name" value="Tet_transcr_reg_TetR-rel_C_sf"/>
</dbReference>
<dbReference type="AlphaFoldDB" id="A0A433NNL1"/>
<dbReference type="Proteomes" id="UP000268857">
    <property type="component" value="Unassembled WGS sequence"/>
</dbReference>
<comment type="caution">
    <text evidence="4">The sequence shown here is derived from an EMBL/GenBank/DDBJ whole genome shotgun (WGS) entry which is preliminary data.</text>
</comment>
<name>A0A433NNL1_CHLFR</name>
<reference evidence="4 5" key="1">
    <citation type="journal article" date="2019" name="Genome Biol. Evol.">
        <title>Day and night: Metabolic profiles and evolutionary relationships of six axenic non-marine cyanobacteria.</title>
        <authorList>
            <person name="Will S.E."/>
            <person name="Henke P."/>
            <person name="Boedeker C."/>
            <person name="Huang S."/>
            <person name="Brinkmann H."/>
            <person name="Rohde M."/>
            <person name="Jarek M."/>
            <person name="Friedl T."/>
            <person name="Seufert S."/>
            <person name="Schumacher M."/>
            <person name="Overmann J."/>
            <person name="Neumann-Schaal M."/>
            <person name="Petersen J."/>
        </authorList>
    </citation>
    <scope>NUCLEOTIDE SEQUENCE [LARGE SCALE GENOMIC DNA]</scope>
    <source>
        <strain evidence="4 5">PCC 6912</strain>
    </source>
</reference>
<protein>
    <recommendedName>
        <fullName evidence="3">Tetracycline repressor TetR C-terminal domain-containing protein</fullName>
    </recommendedName>
</protein>
<dbReference type="Pfam" id="PF02909">
    <property type="entry name" value="TetR_C_1"/>
    <property type="match status" value="1"/>
</dbReference>
<dbReference type="SUPFAM" id="SSF48498">
    <property type="entry name" value="Tetracyclin repressor-like, C-terminal domain"/>
    <property type="match status" value="1"/>
</dbReference>
<gene>
    <name evidence="4" type="ORF">PCC6912_10520</name>
</gene>
<dbReference type="STRING" id="211165.GCA_000317285_03090"/>
<keyword evidence="1" id="KW-0805">Transcription regulation</keyword>
<evidence type="ECO:0000256" key="1">
    <source>
        <dbReference type="ARBA" id="ARBA00023015"/>
    </source>
</evidence>
<dbReference type="InterPro" id="IPR004111">
    <property type="entry name" value="Repressor_TetR_C"/>
</dbReference>
<dbReference type="RefSeq" id="WP_016872629.1">
    <property type="nucleotide sequence ID" value="NZ_AJLN01000084.1"/>
</dbReference>
<evidence type="ECO:0000259" key="3">
    <source>
        <dbReference type="Pfam" id="PF02909"/>
    </source>
</evidence>
<dbReference type="EMBL" id="RSCJ01000003">
    <property type="protein sequence ID" value="RUR84936.1"/>
    <property type="molecule type" value="Genomic_DNA"/>
</dbReference>
<dbReference type="Gene3D" id="1.10.357.10">
    <property type="entry name" value="Tetracycline Repressor, domain 2"/>
    <property type="match status" value="1"/>
</dbReference>